<proteinExistence type="predicted"/>
<feature type="compositionally biased region" description="Low complexity" evidence="4">
    <location>
        <begin position="32"/>
        <end position="43"/>
    </location>
</feature>
<reference evidence="6" key="1">
    <citation type="journal article" date="2019" name="Int. J. Syst. Evol. Microbiol.">
        <title>The Global Catalogue of Microorganisms (GCM) 10K type strain sequencing project: providing services to taxonomists for standard genome sequencing and annotation.</title>
        <authorList>
            <consortium name="The Broad Institute Genomics Platform"/>
            <consortium name="The Broad Institute Genome Sequencing Center for Infectious Disease"/>
            <person name="Wu L."/>
            <person name="Ma J."/>
        </authorList>
    </citation>
    <scope>NUCLEOTIDE SEQUENCE [LARGE SCALE GENOMIC DNA]</scope>
    <source>
        <strain evidence="6">2902at01</strain>
    </source>
</reference>
<sequence length="407" mass="43193">MRHPLGPRRRRPRGAPVAVGVLVTAVAVGLGSPSATASTTTRTAVDRSGTSTGTPFLPPPTGREPVGSTSLHLVDTARQDPWVPERHRELMVSLWYPAQRPTGPRARYMTPAESEALLTDGGITGVPLDILSRTRTNSYVDAVPAGRRGGLPLVVLSPGFSKPRSELTALAEELASHGYVVAGVEHTYESVATTFPDGRVTGCLACDVDRGPDGWRAITEGRAADVSFVLDELTGPRPAWTGSALIDRSRIAMAGQSLGGASSITTLLSDPRVRAGIDMDGTTYASIPAGGLSRPFLFLGRAGQYTPDPANPAAASWQRDWELLTGWKRWLVVSGAVHLSFTDLAVLADQVGVDVGAALPGVRGLEIVRGYVRAFFDRHLRHRPQPLLDGPSPRYPEVAFCSAEGCG</sequence>
<name>A0ABV8KSR5_9ACTN</name>
<organism evidence="5 6">
    <name type="scientific">Micromonospora zhanjiangensis</name>
    <dbReference type="NCBI Taxonomy" id="1522057"/>
    <lineage>
        <taxon>Bacteria</taxon>
        <taxon>Bacillati</taxon>
        <taxon>Actinomycetota</taxon>
        <taxon>Actinomycetes</taxon>
        <taxon>Micromonosporales</taxon>
        <taxon>Micromonosporaceae</taxon>
        <taxon>Micromonospora</taxon>
    </lineage>
</organism>
<dbReference type="PANTHER" id="PTHR10272">
    <property type="entry name" value="PLATELET-ACTIVATING FACTOR ACETYLHYDROLASE"/>
    <property type="match status" value="1"/>
</dbReference>
<evidence type="ECO:0000256" key="1">
    <source>
        <dbReference type="ARBA" id="ARBA00022801"/>
    </source>
</evidence>
<comment type="caution">
    <text evidence="5">The sequence shown here is derived from an EMBL/GenBank/DDBJ whole genome shotgun (WGS) entry which is preliminary data.</text>
</comment>
<dbReference type="RefSeq" id="WP_377550256.1">
    <property type="nucleotide sequence ID" value="NZ_JBHSBN010000021.1"/>
</dbReference>
<keyword evidence="2" id="KW-0442">Lipid degradation</keyword>
<protein>
    <submittedName>
        <fullName evidence="5">Alpha/beta hydrolase family protein</fullName>
    </submittedName>
</protein>
<dbReference type="InterPro" id="IPR029058">
    <property type="entry name" value="AB_hydrolase_fold"/>
</dbReference>
<dbReference type="EMBL" id="JBHSBN010000021">
    <property type="protein sequence ID" value="MFC4109170.1"/>
    <property type="molecule type" value="Genomic_DNA"/>
</dbReference>
<evidence type="ECO:0000256" key="3">
    <source>
        <dbReference type="ARBA" id="ARBA00023098"/>
    </source>
</evidence>
<gene>
    <name evidence="5" type="ORF">ACFOX0_24970</name>
</gene>
<dbReference type="PANTHER" id="PTHR10272:SF0">
    <property type="entry name" value="PLATELET-ACTIVATING FACTOR ACETYLHYDROLASE"/>
    <property type="match status" value="1"/>
</dbReference>
<keyword evidence="3" id="KW-0443">Lipid metabolism</keyword>
<evidence type="ECO:0000256" key="4">
    <source>
        <dbReference type="SAM" id="MobiDB-lite"/>
    </source>
</evidence>
<dbReference type="Gene3D" id="3.40.50.1820">
    <property type="entry name" value="alpha/beta hydrolase"/>
    <property type="match status" value="1"/>
</dbReference>
<keyword evidence="6" id="KW-1185">Reference proteome</keyword>
<feature type="region of interest" description="Disordered" evidence="4">
    <location>
        <begin position="32"/>
        <end position="68"/>
    </location>
</feature>
<evidence type="ECO:0000256" key="2">
    <source>
        <dbReference type="ARBA" id="ARBA00022963"/>
    </source>
</evidence>
<dbReference type="Pfam" id="PF03403">
    <property type="entry name" value="PAF-AH_p_II"/>
    <property type="match status" value="2"/>
</dbReference>
<dbReference type="Proteomes" id="UP001595868">
    <property type="component" value="Unassembled WGS sequence"/>
</dbReference>
<dbReference type="SUPFAM" id="SSF53474">
    <property type="entry name" value="alpha/beta-Hydrolases"/>
    <property type="match status" value="1"/>
</dbReference>
<keyword evidence="1 5" id="KW-0378">Hydrolase</keyword>
<accession>A0ABV8KSR5</accession>
<evidence type="ECO:0000313" key="5">
    <source>
        <dbReference type="EMBL" id="MFC4109170.1"/>
    </source>
</evidence>
<dbReference type="GO" id="GO:0016787">
    <property type="term" value="F:hydrolase activity"/>
    <property type="evidence" value="ECO:0007669"/>
    <property type="project" value="UniProtKB-KW"/>
</dbReference>
<evidence type="ECO:0000313" key="6">
    <source>
        <dbReference type="Proteomes" id="UP001595868"/>
    </source>
</evidence>